<gene>
    <name evidence="2" type="ORF">V6N12_033827</name>
</gene>
<dbReference type="Gene3D" id="1.10.510.10">
    <property type="entry name" value="Transferase(Phosphotransferase) domain 1"/>
    <property type="match status" value="1"/>
</dbReference>
<reference evidence="2 3" key="1">
    <citation type="journal article" date="2024" name="G3 (Bethesda)">
        <title>Genome assembly of Hibiscus sabdariffa L. provides insights into metabolisms of medicinal natural products.</title>
        <authorList>
            <person name="Kim T."/>
        </authorList>
    </citation>
    <scope>NUCLEOTIDE SEQUENCE [LARGE SCALE GENOMIC DNA]</scope>
    <source>
        <strain evidence="2">TK-2024</strain>
        <tissue evidence="2">Old leaves</tissue>
    </source>
</reference>
<evidence type="ECO:0000313" key="3">
    <source>
        <dbReference type="Proteomes" id="UP001472677"/>
    </source>
</evidence>
<name>A0ABR2A7Z8_9ROSI</name>
<comment type="caution">
    <text evidence="2">The sequence shown here is derived from an EMBL/GenBank/DDBJ whole genome shotgun (WGS) entry which is preliminary data.</text>
</comment>
<dbReference type="InterPro" id="IPR000719">
    <property type="entry name" value="Prot_kinase_dom"/>
</dbReference>
<sequence>MSPIFMENVPITTMVKGTFGYMDPEYYRRLQLTEKSDVYSYGVVLFEVLCARPAVDISLEYDQIGLAGWALKCVENETIEQIIDPSLQGKIAAECLRVFVEIAKNCLHDVGVERPKMEDVAGMLEFALQLQETAEAQQTVVEVSDTVDRPQTIDEVV</sequence>
<dbReference type="PROSITE" id="PS50011">
    <property type="entry name" value="PROTEIN_KINASE_DOM"/>
    <property type="match status" value="1"/>
</dbReference>
<dbReference type="EMBL" id="JBBPBM010000966">
    <property type="protein sequence ID" value="KAK8488907.1"/>
    <property type="molecule type" value="Genomic_DNA"/>
</dbReference>
<dbReference type="SUPFAM" id="SSF56112">
    <property type="entry name" value="Protein kinase-like (PK-like)"/>
    <property type="match status" value="1"/>
</dbReference>
<feature type="domain" description="Protein kinase" evidence="1">
    <location>
        <begin position="1"/>
        <end position="127"/>
    </location>
</feature>
<organism evidence="2 3">
    <name type="scientific">Hibiscus sabdariffa</name>
    <name type="common">roselle</name>
    <dbReference type="NCBI Taxonomy" id="183260"/>
    <lineage>
        <taxon>Eukaryota</taxon>
        <taxon>Viridiplantae</taxon>
        <taxon>Streptophyta</taxon>
        <taxon>Embryophyta</taxon>
        <taxon>Tracheophyta</taxon>
        <taxon>Spermatophyta</taxon>
        <taxon>Magnoliopsida</taxon>
        <taxon>eudicotyledons</taxon>
        <taxon>Gunneridae</taxon>
        <taxon>Pentapetalae</taxon>
        <taxon>rosids</taxon>
        <taxon>malvids</taxon>
        <taxon>Malvales</taxon>
        <taxon>Malvaceae</taxon>
        <taxon>Malvoideae</taxon>
        <taxon>Hibiscus</taxon>
    </lineage>
</organism>
<dbReference type="Proteomes" id="UP001472677">
    <property type="component" value="Unassembled WGS sequence"/>
</dbReference>
<keyword evidence="3" id="KW-1185">Reference proteome</keyword>
<dbReference type="Pfam" id="PF07714">
    <property type="entry name" value="PK_Tyr_Ser-Thr"/>
    <property type="match status" value="1"/>
</dbReference>
<accession>A0ABR2A7Z8</accession>
<dbReference type="InterPro" id="IPR045272">
    <property type="entry name" value="ANXUR1/2-like"/>
</dbReference>
<dbReference type="PANTHER" id="PTHR27003:SF312">
    <property type="entry name" value="RECEPTOR-LIKE PROTEIN KINASE FERONIA"/>
    <property type="match status" value="1"/>
</dbReference>
<proteinExistence type="predicted"/>
<dbReference type="InterPro" id="IPR001245">
    <property type="entry name" value="Ser-Thr/Tyr_kinase_cat_dom"/>
</dbReference>
<dbReference type="PANTHER" id="PTHR27003">
    <property type="entry name" value="OS07G0166700 PROTEIN"/>
    <property type="match status" value="1"/>
</dbReference>
<dbReference type="InterPro" id="IPR011009">
    <property type="entry name" value="Kinase-like_dom_sf"/>
</dbReference>
<evidence type="ECO:0000313" key="2">
    <source>
        <dbReference type="EMBL" id="KAK8488907.1"/>
    </source>
</evidence>
<protein>
    <recommendedName>
        <fullName evidence="1">Protein kinase domain-containing protein</fullName>
    </recommendedName>
</protein>
<evidence type="ECO:0000259" key="1">
    <source>
        <dbReference type="PROSITE" id="PS50011"/>
    </source>
</evidence>